<name>X1KFS9_9ZZZZ</name>
<accession>X1KFS9</accession>
<comment type="caution">
    <text evidence="1">The sequence shown here is derived from an EMBL/GenBank/DDBJ whole genome shotgun (WGS) entry which is preliminary data.</text>
</comment>
<evidence type="ECO:0000313" key="1">
    <source>
        <dbReference type="EMBL" id="GAH80928.1"/>
    </source>
</evidence>
<dbReference type="AlphaFoldDB" id="X1KFS9"/>
<dbReference type="EMBL" id="BARU01042075">
    <property type="protein sequence ID" value="GAH80928.1"/>
    <property type="molecule type" value="Genomic_DNA"/>
</dbReference>
<sequence length="66" mass="7101">MQVYNSNPKSERGVAYGRLITEGEQKSGTYSTIYASTSISTTHCRASESQGNLFPLARSQKNGGIA</sequence>
<organism evidence="1">
    <name type="scientific">marine sediment metagenome</name>
    <dbReference type="NCBI Taxonomy" id="412755"/>
    <lineage>
        <taxon>unclassified sequences</taxon>
        <taxon>metagenomes</taxon>
        <taxon>ecological metagenomes</taxon>
    </lineage>
</organism>
<proteinExistence type="predicted"/>
<reference evidence="1" key="1">
    <citation type="journal article" date="2014" name="Front. Microbiol.">
        <title>High frequency of phylogenetically diverse reductive dehalogenase-homologous genes in deep subseafloor sedimentary metagenomes.</title>
        <authorList>
            <person name="Kawai M."/>
            <person name="Futagami T."/>
            <person name="Toyoda A."/>
            <person name="Takaki Y."/>
            <person name="Nishi S."/>
            <person name="Hori S."/>
            <person name="Arai W."/>
            <person name="Tsubouchi T."/>
            <person name="Morono Y."/>
            <person name="Uchiyama I."/>
            <person name="Ito T."/>
            <person name="Fujiyama A."/>
            <person name="Inagaki F."/>
            <person name="Takami H."/>
        </authorList>
    </citation>
    <scope>NUCLEOTIDE SEQUENCE</scope>
    <source>
        <strain evidence="1">Expedition CK06-06</strain>
    </source>
</reference>
<protein>
    <submittedName>
        <fullName evidence="1">Uncharacterized protein</fullName>
    </submittedName>
</protein>
<gene>
    <name evidence="1" type="ORF">S03H2_64723</name>
</gene>